<dbReference type="EMBL" id="LSSK01000733">
    <property type="protein sequence ID" value="OMH82139.1"/>
    <property type="molecule type" value="Genomic_DNA"/>
</dbReference>
<organism evidence="2 3">
    <name type="scientific">Zancudomyces culisetae</name>
    <name type="common">Gut fungus</name>
    <name type="synonym">Smittium culisetae</name>
    <dbReference type="NCBI Taxonomy" id="1213189"/>
    <lineage>
        <taxon>Eukaryota</taxon>
        <taxon>Fungi</taxon>
        <taxon>Fungi incertae sedis</taxon>
        <taxon>Zoopagomycota</taxon>
        <taxon>Kickxellomycotina</taxon>
        <taxon>Harpellomycetes</taxon>
        <taxon>Harpellales</taxon>
        <taxon>Legeriomycetaceae</taxon>
        <taxon>Zancudomyces</taxon>
    </lineage>
</organism>
<dbReference type="AlphaFoldDB" id="A0A1R1PMH5"/>
<keyword evidence="3" id="KW-1185">Reference proteome</keyword>
<evidence type="ECO:0000313" key="3">
    <source>
        <dbReference type="Proteomes" id="UP000188320"/>
    </source>
</evidence>
<gene>
    <name evidence="2" type="ORF">AX774_g4390</name>
</gene>
<feature type="region of interest" description="Disordered" evidence="1">
    <location>
        <begin position="63"/>
        <end position="86"/>
    </location>
</feature>
<sequence length="86" mass="9918">MSLDFFNSFLVLELPPLIVLGMYLYFEYQKCLIQLELQKTELKLKLLEINLKYKGNDNGTGALEKNLLDDFDPNGQKLDKEGSMNV</sequence>
<evidence type="ECO:0000313" key="2">
    <source>
        <dbReference type="EMBL" id="OMH82139.1"/>
    </source>
</evidence>
<proteinExistence type="predicted"/>
<protein>
    <submittedName>
        <fullName evidence="2">Uncharacterized protein</fullName>
    </submittedName>
</protein>
<name>A0A1R1PMH5_ZANCU</name>
<comment type="caution">
    <text evidence="2">The sequence shown here is derived from an EMBL/GenBank/DDBJ whole genome shotgun (WGS) entry which is preliminary data.</text>
</comment>
<reference evidence="3" key="1">
    <citation type="submission" date="2017-01" db="EMBL/GenBank/DDBJ databases">
        <authorList>
            <person name="Wang Y."/>
            <person name="White M."/>
            <person name="Kvist S."/>
            <person name="Moncalvo J.-M."/>
        </authorList>
    </citation>
    <scope>NUCLEOTIDE SEQUENCE [LARGE SCALE GENOMIC DNA]</scope>
    <source>
        <strain evidence="3">COL-18-3</strain>
    </source>
</reference>
<accession>A0A1R1PMH5</accession>
<evidence type="ECO:0000256" key="1">
    <source>
        <dbReference type="SAM" id="MobiDB-lite"/>
    </source>
</evidence>
<feature type="compositionally biased region" description="Basic and acidic residues" evidence="1">
    <location>
        <begin position="77"/>
        <end position="86"/>
    </location>
</feature>
<dbReference type="Proteomes" id="UP000188320">
    <property type="component" value="Unassembled WGS sequence"/>
</dbReference>